<dbReference type="InterPro" id="IPR026971">
    <property type="entry name" value="CND1/NCAPD3"/>
</dbReference>
<evidence type="ECO:0000313" key="3">
    <source>
        <dbReference type="Proteomes" id="UP000054047"/>
    </source>
</evidence>
<reference evidence="2 3" key="1">
    <citation type="submission" date="2013-12" db="EMBL/GenBank/DDBJ databases">
        <title>Draft genome of the parsitic nematode Ancylostoma duodenale.</title>
        <authorList>
            <person name="Mitreva M."/>
        </authorList>
    </citation>
    <scope>NUCLEOTIDE SEQUENCE [LARGE SCALE GENOMIC DNA]</scope>
    <source>
        <strain evidence="2 3">Zhejiang</strain>
    </source>
</reference>
<proteinExistence type="predicted"/>
<dbReference type="PANTHER" id="PTHR14222">
    <property type="entry name" value="CONDENSIN"/>
    <property type="match status" value="1"/>
</dbReference>
<dbReference type="EMBL" id="KN769016">
    <property type="protein sequence ID" value="KIH46541.1"/>
    <property type="molecule type" value="Genomic_DNA"/>
</dbReference>
<dbReference type="OrthoDB" id="10263978at2759"/>
<dbReference type="Proteomes" id="UP000054047">
    <property type="component" value="Unassembled WGS sequence"/>
</dbReference>
<dbReference type="GO" id="GO:0010032">
    <property type="term" value="P:meiotic chromosome condensation"/>
    <property type="evidence" value="ECO:0007669"/>
    <property type="project" value="TreeGrafter"/>
</dbReference>
<evidence type="ECO:0000313" key="2">
    <source>
        <dbReference type="EMBL" id="KIH46541.1"/>
    </source>
</evidence>
<keyword evidence="3" id="KW-1185">Reference proteome</keyword>
<dbReference type="GO" id="GO:0000796">
    <property type="term" value="C:condensin complex"/>
    <property type="evidence" value="ECO:0007669"/>
    <property type="project" value="TreeGrafter"/>
</dbReference>
<dbReference type="GO" id="GO:0007076">
    <property type="term" value="P:mitotic chromosome condensation"/>
    <property type="evidence" value="ECO:0007669"/>
    <property type="project" value="InterPro"/>
</dbReference>
<evidence type="ECO:0008006" key="4">
    <source>
        <dbReference type="Google" id="ProtNLM"/>
    </source>
</evidence>
<dbReference type="PANTHER" id="PTHR14222:SF1">
    <property type="entry name" value="CONDENSIN-2 COMPLEX SUBUNIT D3"/>
    <property type="match status" value="1"/>
</dbReference>
<dbReference type="AlphaFoldDB" id="A0A0C2FNU3"/>
<accession>A0A0C2FNU3</accession>
<feature type="region of interest" description="Disordered" evidence="1">
    <location>
        <begin position="443"/>
        <end position="487"/>
    </location>
</feature>
<dbReference type="GO" id="GO:0042393">
    <property type="term" value="F:histone binding"/>
    <property type="evidence" value="ECO:0007669"/>
    <property type="project" value="TreeGrafter"/>
</dbReference>
<name>A0A0C2FNU3_9BILA</name>
<evidence type="ECO:0000256" key="1">
    <source>
        <dbReference type="SAM" id="MobiDB-lite"/>
    </source>
</evidence>
<feature type="non-terminal residue" evidence="2">
    <location>
        <position position="1"/>
    </location>
</feature>
<protein>
    <recommendedName>
        <fullName evidence="4">Condensin complex subunit 1 C-terminal domain-containing protein</fullName>
    </recommendedName>
</protein>
<sequence>RLLIRALMLEHREGNIKSSVVDSLNSKLDTCPDQSDAIWMLLSDLSAVFKVKPQKAILAWNALEDGDPNNRVRYVSKVLAKSCNDININTRVDLICDLKDKIENFKLEARETLLIRMFTTIGEVVQFSPQLMSIGLRHFDALKTVLASDICHEEELPILNSAMPSLNPTPAASRAPSPTHSVDEKIAKATIPVFVKQLRLNPDHVIRNNIALVVCDLCIRCAGSARSIPESMSFWKGQLRESHDYLQIHGKSYHSLFIRLEPRSISYLIQLSTYDDGRKFGLMAQICTQILCPVMNGKLKYDNPRVYALVKDALTVMSLKEIKLNMDVGKGPDEEDEPPAAVVAVAKEIVTIAFRKAMLEYVMPTLLDLRAYFNERRSALRKELYAIFRAICREHKEQMDAFLDGDAQLKAEVEYDIRRYEHREKVERALAKKRAEEAAAIRRMSRRSLAAPRQNNNDREDMNTTQRNTSAEDRALEQGPTVRGDEIPSSNVVRINLSILRLLMCTMI</sequence>
<dbReference type="GO" id="GO:0000779">
    <property type="term" value="C:condensed chromosome, centromeric region"/>
    <property type="evidence" value="ECO:0007669"/>
    <property type="project" value="TreeGrafter"/>
</dbReference>
<gene>
    <name evidence="2" type="ORF">ANCDUO_23406</name>
</gene>
<organism evidence="2 3">
    <name type="scientific">Ancylostoma duodenale</name>
    <dbReference type="NCBI Taxonomy" id="51022"/>
    <lineage>
        <taxon>Eukaryota</taxon>
        <taxon>Metazoa</taxon>
        <taxon>Ecdysozoa</taxon>
        <taxon>Nematoda</taxon>
        <taxon>Chromadorea</taxon>
        <taxon>Rhabditida</taxon>
        <taxon>Rhabditina</taxon>
        <taxon>Rhabditomorpha</taxon>
        <taxon>Strongyloidea</taxon>
        <taxon>Ancylostomatidae</taxon>
        <taxon>Ancylostomatinae</taxon>
        <taxon>Ancylostoma</taxon>
    </lineage>
</organism>